<evidence type="ECO:0000256" key="5">
    <source>
        <dbReference type="SAM" id="Coils"/>
    </source>
</evidence>
<keyword evidence="4" id="KW-1015">Disulfide bond</keyword>
<evidence type="ECO:0000313" key="7">
    <source>
        <dbReference type="EMBL" id="PHH61272.1"/>
    </source>
</evidence>
<keyword evidence="1" id="KW-0800">Toxin</keyword>
<dbReference type="Pfam" id="PF01375">
    <property type="entry name" value="Enterotoxin_a"/>
    <property type="match status" value="1"/>
</dbReference>
<evidence type="ECO:0000256" key="4">
    <source>
        <dbReference type="ARBA" id="ARBA00023157"/>
    </source>
</evidence>
<proteinExistence type="predicted"/>
<keyword evidence="5" id="KW-0175">Coiled coil</keyword>
<comment type="caution">
    <text evidence="7">The sequence shown here is derived from an EMBL/GenBank/DDBJ whole genome shotgun (WGS) entry which is preliminary data.</text>
</comment>
<dbReference type="Proteomes" id="UP000224854">
    <property type="component" value="Unassembled WGS sequence"/>
</dbReference>
<dbReference type="EMBL" id="NJEU01001739">
    <property type="protein sequence ID" value="PHH61272.1"/>
    <property type="molecule type" value="Genomic_DNA"/>
</dbReference>
<feature type="coiled-coil region" evidence="5">
    <location>
        <begin position="416"/>
        <end position="450"/>
    </location>
</feature>
<dbReference type="GO" id="GO:0090729">
    <property type="term" value="F:toxin activity"/>
    <property type="evidence" value="ECO:0007669"/>
    <property type="project" value="UniProtKB-KW"/>
</dbReference>
<keyword evidence="8" id="KW-1185">Reference proteome</keyword>
<dbReference type="InterPro" id="IPR001144">
    <property type="entry name" value="Enterotoxin_A"/>
</dbReference>
<dbReference type="AlphaFoldDB" id="A0A2C5Y212"/>
<evidence type="ECO:0000256" key="1">
    <source>
        <dbReference type="ARBA" id="ARBA00022656"/>
    </source>
</evidence>
<protein>
    <submittedName>
        <fullName evidence="7">Putative enterotoxin</fullName>
    </submittedName>
</protein>
<accession>A0A2C5Y212</accession>
<feature type="signal peptide" evidence="6">
    <location>
        <begin position="1"/>
        <end position="24"/>
    </location>
</feature>
<gene>
    <name evidence="7" type="ORF">CDD82_2157</name>
</gene>
<evidence type="ECO:0000256" key="3">
    <source>
        <dbReference type="ARBA" id="ARBA00023026"/>
    </source>
</evidence>
<evidence type="ECO:0000256" key="2">
    <source>
        <dbReference type="ARBA" id="ARBA00022729"/>
    </source>
</evidence>
<organism evidence="7 8">
    <name type="scientific">Ophiocordyceps australis</name>
    <dbReference type="NCBI Taxonomy" id="1399860"/>
    <lineage>
        <taxon>Eukaryota</taxon>
        <taxon>Fungi</taxon>
        <taxon>Dikarya</taxon>
        <taxon>Ascomycota</taxon>
        <taxon>Pezizomycotina</taxon>
        <taxon>Sordariomycetes</taxon>
        <taxon>Hypocreomycetidae</taxon>
        <taxon>Hypocreales</taxon>
        <taxon>Ophiocordycipitaceae</taxon>
        <taxon>Ophiocordyceps</taxon>
    </lineage>
</organism>
<keyword evidence="3" id="KW-0843">Virulence</keyword>
<sequence>MHHHRLFSVSTALLWSLCFTPTHCGPPSQQRPPAEVWRGDKASPADIRSRGGFLPQNPTMQDDGAFSIFRHMGGESKVGAPSRNSPYVPSSIRQDVAETFVRDKNGYIYKIHATPNFIDIWHTLTGEFYLERYEREYAALGGIRWDQIMGWIHLPNGNTTPQKNRKFTANPEYNHKYDEYCSSGGQPQLAGFPPRHEAWSLEMFKKFKGQKSLGQYAMDFMAENGAIVGWRGHAPLFYMPVRAKQGVAEAFKAAQDAVRATEKAMNGQDLESVSIESAKARLAAGRAYRAAQKVAETIDNQPFLKRKLFDEAWVSVVRAKRASLKATVEEERRWLGRFRDEARDARKKAERAKDGTVKAQGPIADEALRAAQTWVDKVREELKASKQAKLELGDRLRQMEHNSIATGRIQVGRIRVMSKESEIDALKRHLDETMAEITFYREKAKGLEKLLLRTKASVVKVHQAIDKWEKKER</sequence>
<dbReference type="OrthoDB" id="4927890at2759"/>
<dbReference type="Gene3D" id="3.90.210.10">
    <property type="entry name" value="Heat-Labile Enterotoxin, subunit A"/>
    <property type="match status" value="1"/>
</dbReference>
<name>A0A2C5Y212_9HYPO</name>
<reference evidence="7 8" key="1">
    <citation type="submission" date="2017-06" db="EMBL/GenBank/DDBJ databases">
        <title>Ant-infecting Ophiocordyceps genomes reveal a high diversity of potential behavioral manipulation genes and a possible major role for enterotoxins.</title>
        <authorList>
            <person name="De Bekker C."/>
            <person name="Evans H.C."/>
            <person name="Brachmann A."/>
            <person name="Hughes D.P."/>
        </authorList>
    </citation>
    <scope>NUCLEOTIDE SEQUENCE [LARGE SCALE GENOMIC DNA]</scope>
    <source>
        <strain evidence="7 8">1348a</strain>
    </source>
</reference>
<feature type="chain" id="PRO_5013038975" evidence="6">
    <location>
        <begin position="25"/>
        <end position="473"/>
    </location>
</feature>
<dbReference type="PRINTS" id="PR00771">
    <property type="entry name" value="ENTEROTOXINA"/>
</dbReference>
<keyword evidence="2 6" id="KW-0732">Signal</keyword>
<evidence type="ECO:0000256" key="6">
    <source>
        <dbReference type="SAM" id="SignalP"/>
    </source>
</evidence>
<dbReference type="SUPFAM" id="SSF56399">
    <property type="entry name" value="ADP-ribosylation"/>
    <property type="match status" value="1"/>
</dbReference>
<evidence type="ECO:0000313" key="8">
    <source>
        <dbReference type="Proteomes" id="UP000224854"/>
    </source>
</evidence>